<feature type="region of interest" description="Disordered" evidence="1">
    <location>
        <begin position="1118"/>
        <end position="1141"/>
    </location>
</feature>
<feature type="region of interest" description="Disordered" evidence="1">
    <location>
        <begin position="634"/>
        <end position="698"/>
    </location>
</feature>
<keyword evidence="5" id="KW-1185">Reference proteome</keyword>
<sequence>MIRRLPRACRYLALAGILSIFSSSWGLAQDTTPASQPTGTNPPADAPEEPLDISSEIASDAGEGVSLDDTDAPEEKSPRPPNPLSQPQWRGYAPRWIGLYGSQLADLVPESFRPISIDDLGIALRDDPRQLQPPSDVPVSRLTIVARIQSDHVYSIASQLTLPELATENQAADEGPTHSSWHRYRLGELNFNLIQPPRAQTGDGEPSAGSEARIVSDAAGDCFAWGTPGGNINFDWSARCQHIPEGRQWTLQLPQATITQFFLSVAKGTELEVDGGSLIELSHMPIWGELDLDATTLDQINSHSSDNVPPVAWYAIESNPGQPVVLRQRPADGTERGSLSTNVVRGCHLQARWVGDQLRWTCRMTLDASRSHDFTELAWADGEVTEVRRDNVPIPFVWTGSSARWANDHSTTGPGDAAGPGEINMTSTSWVMEGVSYRRGNHIPLPRPLLPAAQFVLPPQTWHVQLEVPNWSVLSDARLPPEWTLRRLPFEDAKPADSPGELSNDDEQGHSDFSATWMASGPAPTADTPWSVSISSNDALVFADHQMRFEMDESSIQARGKITVEMPPGSLGPVTFELQDGFQFELIGVGEGRRSVPTGTATGQRRHITIWPGGDEVINNRMIVYVSGRARRTNVADRANPEAALTSRPTASEEVSPPATTTTDVTENASPEQRNTQNPAEKSTPPDDRERTVDDESNQRTEALWLMRADDCPGQLLATIVPPAGLSWSAKAAIEPSRVSFPELSAAQRRFFAPLPGDAIVFGGAIEATPEVTLEKPDVNLSVSLRTLLRAAPPGSEPPVALPHSHATSVRPTSDDAHSLWQTLELKTEGTAGEIRAVRLRFAALPLADEDGPSIGSNGPDTAEKTDDHGPVPSPADMAQPTWEPMQWFVQLQPGTAESPVAQHTVTRQYIENANAWEVQIALPPQFTNQSLLIGRRRLKTSTTDSAIAIGLPNVPDAASQSAEIWIDSSLQLKDHPEPLKGVPLVDSHQNGRSERERPPYEIDTPSSRLTATTSRYRYAPNDQPWIEVMPRTHRSPTGLVVSQRLIAEASVSGTDTLRMTCLVRSDSEILLAFPPSLQLVDLRCDDSLVTPRVVPGRGVVIPAPLMLKPSVSADKTSVSRDSAAANSSSSATESGETTSRFPSDAAHWRRIEANWISQAPLSSWYRWYQFPEIEVDQLVVDTRHDLLAATGTRIFQLPDFARPWYPTATPLLLSMGFMSGIGWIAALMLLGLACMAGRHGLGVLGAGVVLTAIAVVLWPAATLPLVTFVALPLTLAAMQTTTVLWRRGSHANKDAVQSGDPPSRQDASNSRSLGSARLGMWIAFAFTGASSCFSTQCLYGQDTTLPVTGPRTTSATQHAESKEDNAVPTLDVLVPLQSDGKLLGNKIYIPEKFYNDLYFSSDRSSWQNPMIDRVSYSLKIRSPLESGKSIVDTDDFLRRNASENQSLNPGQSSKATADNSTITNEMLSQSGTAVLQAKLELMLPPSVRRIRLPYQFEQVNSVLQAGSSDDPMTVRWGGETNGRAWVEIPTLGRDTQHMTLLISLRCQLSWQSPWVLVSCDLPPLPAANLVVTTNDAVENVMLLTPTTSWFVDFKPDTILDHATSADTPASPVVVSDPDERTSDVISLGSQPRLDLRFQLRGSGINGVGRPPSPPTAARDETARQPSAINESALPWYDQSAWHHRFWVHSERGKTVIECELESLQPLPPEVTLSLATSLPTSVSVAREDAAEDSPRNPSPSTFQESQPCVLLGTDWTCLSRHSDESANMQTMRLMSLGSPTRPIRLAWTLATPRDDSWRIVMPRIMLHPVMDRDTLPAQPTGDGTATTSRSPANVAATTLLDTTDTSASAEVASDVSGPPTSSPWVAWTFADDVQPDWSTLSEIEPLSTDQFYAKWTGYLSTIDGAAMGNVRELTLNQVDRPREKVATRHEISIQPNHQRVRFLVHVTAPDEEPRRRTPAADPISSTFTPSVGAVRYMVKLPQRARLLDWQFEADGSPASSPHQPSSKSSSTSPVTDFGASDSETSIAEGEPTSLPPATVAPPPWTVTRCDGATTLYLTTERRSFNIVVDAMVPHANGEMPNRLGLMSISKLAAVPSLENLQHDNAAEVTDQNQTSNLQQSHELQITRNVDTIVSWIKRASGDRLEAGGGVDAASLLAEGEILVGRFQSDGATLNTLSSARFRTRKNDQPFDIDSRVTLRWEEGRWTAQTDCQITSAYCPDYLDIALPTRWCESLRIDPLCVSSRQPTLDPAVQVLRLQLRRDNSEAGFQAIPRQTNNSDSSKDASNASLTESQPAYIRTFRLISRLAVSEITRVSVPELRIMDARRHRIDVVVPTRLTNEHVRWRSNFAGPIEKPRWRLRALEPSSSTTTPAAPSASEPDAELSVYAVTSPRWSIDLETLPRTDRIARLLHTDHCVLARPAHENLLMVSRFDVLPGDQPSLRLQIDSGVELRGVWAATQQADLRQVTFSPSVQSPRESDTVTWEISLPLSRLSQTVEVVTSLRRDIPDVLLPSLMDLSSDVPRASVNWCQLPTSDALTARSIDEMIGRQRDHSPSATPFFNDARAESLIATPLTPHIRVAWLASNVVKAMRASSDSLADRRDDEVAVWLKPWITRYRMLCHAAGRELGDDAPVNAETSTEPQWGQTDGIPPGDLLSWQEMDAYIVAQETRYFPGNTFADEGALITWSDYLAITKPPGYADRWTFAWSGRRLPIEILAAERLHVSEETRQLVMRSGLFFILACLLTIAALLSHGKPSTAKAGEAAAVKPWAAAGLHPSLWLLVLSIIGMVLIPLPIALGLLMVALILGASHAKRCFAPQ</sequence>
<feature type="region of interest" description="Disordered" evidence="1">
    <location>
        <begin position="978"/>
        <end position="1007"/>
    </location>
</feature>
<feature type="region of interest" description="Disordered" evidence="1">
    <location>
        <begin position="1293"/>
        <end position="1312"/>
    </location>
</feature>
<evidence type="ECO:0000313" key="4">
    <source>
        <dbReference type="EMBL" id="TWU16189.1"/>
    </source>
</evidence>
<feature type="compositionally biased region" description="Polar residues" evidence="1">
    <location>
        <begin position="29"/>
        <end position="41"/>
    </location>
</feature>
<keyword evidence="3" id="KW-0732">Signal</keyword>
<comment type="caution">
    <text evidence="4">The sequence shown here is derived from an EMBL/GenBank/DDBJ whole genome shotgun (WGS) entry which is preliminary data.</text>
</comment>
<organism evidence="4 5">
    <name type="scientific">Allorhodopirellula heiligendammensis</name>
    <dbReference type="NCBI Taxonomy" id="2714739"/>
    <lineage>
        <taxon>Bacteria</taxon>
        <taxon>Pseudomonadati</taxon>
        <taxon>Planctomycetota</taxon>
        <taxon>Planctomycetia</taxon>
        <taxon>Pirellulales</taxon>
        <taxon>Pirellulaceae</taxon>
        <taxon>Allorhodopirellula</taxon>
    </lineage>
</organism>
<dbReference type="EMBL" id="SJPU01000002">
    <property type="protein sequence ID" value="TWU16189.1"/>
    <property type="molecule type" value="Genomic_DNA"/>
</dbReference>
<feature type="region of interest" description="Disordered" evidence="1">
    <location>
        <begin position="849"/>
        <end position="880"/>
    </location>
</feature>
<feature type="chain" id="PRO_5022910684" evidence="3">
    <location>
        <begin position="29"/>
        <end position="2819"/>
    </location>
</feature>
<feature type="region of interest" description="Disordered" evidence="1">
    <location>
        <begin position="1724"/>
        <end position="1747"/>
    </location>
</feature>
<gene>
    <name evidence="4" type="ORF">Poly21_33940</name>
</gene>
<evidence type="ECO:0000256" key="1">
    <source>
        <dbReference type="SAM" id="MobiDB-lite"/>
    </source>
</evidence>
<evidence type="ECO:0000256" key="3">
    <source>
        <dbReference type="SAM" id="SignalP"/>
    </source>
</evidence>
<evidence type="ECO:0000256" key="2">
    <source>
        <dbReference type="SAM" id="Phobius"/>
    </source>
</evidence>
<feature type="transmembrane region" description="Helical" evidence="2">
    <location>
        <begin position="1212"/>
        <end position="1235"/>
    </location>
</feature>
<feature type="region of interest" description="Disordered" evidence="1">
    <location>
        <begin position="2268"/>
        <end position="2289"/>
    </location>
</feature>
<feature type="compositionally biased region" description="Low complexity" evidence="1">
    <location>
        <begin position="1120"/>
        <end position="1140"/>
    </location>
</feature>
<dbReference type="OrthoDB" id="218745at2"/>
<reference evidence="4 5" key="1">
    <citation type="journal article" date="2020" name="Antonie Van Leeuwenhoek">
        <title>Rhodopirellula heiligendammensis sp. nov., Rhodopirellula pilleata sp. nov., and Rhodopirellula solitaria sp. nov. isolated from natural or artificial marine surfaces in Northern Germany and California, USA, and emended description of the genus Rhodopirellula.</title>
        <authorList>
            <person name="Kallscheuer N."/>
            <person name="Wiegand S."/>
            <person name="Jogler M."/>
            <person name="Boedeker C."/>
            <person name="Peeters S.H."/>
            <person name="Rast P."/>
            <person name="Heuer A."/>
            <person name="Jetten M.S.M."/>
            <person name="Rohde M."/>
            <person name="Jogler C."/>
        </authorList>
    </citation>
    <scope>NUCLEOTIDE SEQUENCE [LARGE SCALE GENOMIC DNA]</scope>
    <source>
        <strain evidence="4 5">Poly21</strain>
    </source>
</reference>
<feature type="compositionally biased region" description="Polar residues" evidence="1">
    <location>
        <begin position="658"/>
        <end position="681"/>
    </location>
</feature>
<evidence type="ECO:0000313" key="5">
    <source>
        <dbReference type="Proteomes" id="UP000319908"/>
    </source>
</evidence>
<feature type="compositionally biased region" description="Basic and acidic residues" evidence="1">
    <location>
        <begin position="990"/>
        <end position="1001"/>
    </location>
</feature>
<keyword evidence="2" id="KW-0472">Membrane</keyword>
<feature type="region of interest" description="Disordered" evidence="1">
    <location>
        <begin position="29"/>
        <end position="89"/>
    </location>
</feature>
<feature type="compositionally biased region" description="Low complexity" evidence="1">
    <location>
        <begin position="1997"/>
        <end position="2014"/>
    </location>
</feature>
<keyword evidence="2" id="KW-1133">Transmembrane helix</keyword>
<protein>
    <submittedName>
        <fullName evidence="4">Uncharacterized protein</fullName>
    </submittedName>
</protein>
<accession>A0A5C6BZY8</accession>
<feature type="compositionally biased region" description="Basic and acidic residues" evidence="1">
    <location>
        <begin position="1726"/>
        <end position="1735"/>
    </location>
</feature>
<feature type="region of interest" description="Disordered" evidence="1">
    <location>
        <begin position="490"/>
        <end position="524"/>
    </location>
</feature>
<feature type="region of interest" description="Disordered" evidence="1">
    <location>
        <begin position="1643"/>
        <end position="1664"/>
    </location>
</feature>
<name>A0A5C6BZY8_9BACT</name>
<keyword evidence="2" id="KW-0812">Transmembrane</keyword>
<feature type="compositionally biased region" description="Basic and acidic residues" evidence="1">
    <location>
        <begin position="684"/>
        <end position="698"/>
    </location>
</feature>
<feature type="region of interest" description="Disordered" evidence="1">
    <location>
        <begin position="1947"/>
        <end position="1967"/>
    </location>
</feature>
<feature type="region of interest" description="Disordered" evidence="1">
    <location>
        <begin position="792"/>
        <end position="813"/>
    </location>
</feature>
<feature type="region of interest" description="Disordered" evidence="1">
    <location>
        <begin position="1995"/>
        <end position="2046"/>
    </location>
</feature>
<feature type="signal peptide" evidence="3">
    <location>
        <begin position="1"/>
        <end position="28"/>
    </location>
</feature>
<dbReference type="RefSeq" id="WP_146407892.1">
    <property type="nucleotide sequence ID" value="NZ_SJPU01000002.1"/>
</dbReference>
<feature type="compositionally biased region" description="Low complexity" evidence="1">
    <location>
        <begin position="2277"/>
        <end position="2289"/>
    </location>
</feature>
<feature type="transmembrane region" description="Helical" evidence="2">
    <location>
        <begin position="1242"/>
        <end position="1260"/>
    </location>
</feature>
<feature type="compositionally biased region" description="Polar residues" evidence="1">
    <location>
        <begin position="1822"/>
        <end position="1832"/>
    </location>
</feature>
<feature type="region of interest" description="Disordered" evidence="1">
    <location>
        <begin position="1813"/>
        <end position="1834"/>
    </location>
</feature>
<proteinExistence type="predicted"/>
<dbReference type="Proteomes" id="UP000319908">
    <property type="component" value="Unassembled WGS sequence"/>
</dbReference>
<feature type="transmembrane region" description="Helical" evidence="2">
    <location>
        <begin position="2779"/>
        <end position="2807"/>
    </location>
</feature>